<accession>A0A4Y6V9Y2</accession>
<dbReference type="PANTHER" id="PTHR36919:SF3">
    <property type="entry name" value="BLL5882 PROTEIN"/>
    <property type="match status" value="1"/>
</dbReference>
<dbReference type="InterPro" id="IPR019223">
    <property type="entry name" value="DUF2147"/>
</dbReference>
<protein>
    <submittedName>
        <fullName evidence="3">DUF2147 domain-containing protein</fullName>
    </submittedName>
</protein>
<reference evidence="3 4" key="1">
    <citation type="submission" date="2018-09" db="EMBL/GenBank/DDBJ databases">
        <title>The complete genome sequence of Neokomagataea tanensis NBRC 106556(T).</title>
        <authorList>
            <person name="Chua K.-O."/>
            <person name="See-Too W.-S."/>
            <person name="Hong K.-W."/>
            <person name="Yin W.-F."/>
            <person name="Chan K.-G."/>
        </authorList>
    </citation>
    <scope>NUCLEOTIDE SEQUENCE [LARGE SCALE GENOMIC DNA]</scope>
    <source>
        <strain evidence="4">AH13 \ NBRC 106556</strain>
    </source>
</reference>
<feature type="chain" id="PRO_5021417819" evidence="1">
    <location>
        <begin position="28"/>
        <end position="154"/>
    </location>
</feature>
<keyword evidence="4" id="KW-1185">Reference proteome</keyword>
<organism evidence="3 4">
    <name type="scientific">Neokomagataea tanensis</name>
    <dbReference type="NCBI Taxonomy" id="661191"/>
    <lineage>
        <taxon>Bacteria</taxon>
        <taxon>Pseudomonadati</taxon>
        <taxon>Pseudomonadota</taxon>
        <taxon>Alphaproteobacteria</taxon>
        <taxon>Acetobacterales</taxon>
        <taxon>Acetobacteraceae</taxon>
        <taxon>Neokomagataea</taxon>
    </lineage>
</organism>
<feature type="domain" description="DUF2147" evidence="2">
    <location>
        <begin position="35"/>
        <end position="149"/>
    </location>
</feature>
<dbReference type="AlphaFoldDB" id="A0A4Y6V9Y2"/>
<name>A0A4Y6V9Y2_9PROT</name>
<dbReference type="KEGG" id="ntn:D5366_08090"/>
<dbReference type="Gene3D" id="2.40.128.520">
    <property type="match status" value="1"/>
</dbReference>
<proteinExistence type="predicted"/>
<dbReference type="OrthoDB" id="9811671at2"/>
<dbReference type="Proteomes" id="UP000317214">
    <property type="component" value="Chromosome"/>
</dbReference>
<evidence type="ECO:0000256" key="1">
    <source>
        <dbReference type="SAM" id="SignalP"/>
    </source>
</evidence>
<dbReference type="RefSeq" id="WP_141493028.1">
    <property type="nucleotide sequence ID" value="NZ_CP032485.1"/>
</dbReference>
<dbReference type="PANTHER" id="PTHR36919">
    <property type="entry name" value="BLR1215 PROTEIN"/>
    <property type="match status" value="1"/>
</dbReference>
<keyword evidence="1" id="KW-0732">Signal</keyword>
<gene>
    <name evidence="3" type="ORF">D5366_08090</name>
</gene>
<feature type="signal peptide" evidence="1">
    <location>
        <begin position="1"/>
        <end position="27"/>
    </location>
</feature>
<sequence length="154" mass="16633">MLKRFLTKSCVALALVSCALLHPVAYAADDNSPVGYWESFDDRTHTPKAIIQIFTNPDSSLSGKIVKKLVETGGDTCGHCTGALHNAPFKGLVILSGMKPVDNAWEGGSIMDPASGKVYHCRMKVARDQLEVRGFIGVSLFGRSQIWKRVSAPG</sequence>
<evidence type="ECO:0000313" key="3">
    <source>
        <dbReference type="EMBL" id="QDH25175.1"/>
    </source>
</evidence>
<dbReference type="Pfam" id="PF09917">
    <property type="entry name" value="DUF2147"/>
    <property type="match status" value="1"/>
</dbReference>
<dbReference type="EMBL" id="CP032485">
    <property type="protein sequence ID" value="QDH25175.1"/>
    <property type="molecule type" value="Genomic_DNA"/>
</dbReference>
<evidence type="ECO:0000259" key="2">
    <source>
        <dbReference type="Pfam" id="PF09917"/>
    </source>
</evidence>
<evidence type="ECO:0000313" key="4">
    <source>
        <dbReference type="Proteomes" id="UP000317214"/>
    </source>
</evidence>